<dbReference type="AlphaFoldDB" id="A0A0A8ZGD8"/>
<protein>
    <submittedName>
        <fullName evidence="1">Uncharacterized protein</fullName>
    </submittedName>
</protein>
<accession>A0A0A8ZGD8</accession>
<dbReference type="EMBL" id="GBRH01260019">
    <property type="protein sequence ID" value="JAD37876.1"/>
    <property type="molecule type" value="Transcribed_RNA"/>
</dbReference>
<organism evidence="1">
    <name type="scientific">Arundo donax</name>
    <name type="common">Giant reed</name>
    <name type="synonym">Donax arundinaceus</name>
    <dbReference type="NCBI Taxonomy" id="35708"/>
    <lineage>
        <taxon>Eukaryota</taxon>
        <taxon>Viridiplantae</taxon>
        <taxon>Streptophyta</taxon>
        <taxon>Embryophyta</taxon>
        <taxon>Tracheophyta</taxon>
        <taxon>Spermatophyta</taxon>
        <taxon>Magnoliopsida</taxon>
        <taxon>Liliopsida</taxon>
        <taxon>Poales</taxon>
        <taxon>Poaceae</taxon>
        <taxon>PACMAD clade</taxon>
        <taxon>Arundinoideae</taxon>
        <taxon>Arundineae</taxon>
        <taxon>Arundo</taxon>
    </lineage>
</organism>
<evidence type="ECO:0000313" key="1">
    <source>
        <dbReference type="EMBL" id="JAD37876.1"/>
    </source>
</evidence>
<reference evidence="1" key="1">
    <citation type="submission" date="2014-09" db="EMBL/GenBank/DDBJ databases">
        <authorList>
            <person name="Magalhaes I.L.F."/>
            <person name="Oliveira U."/>
            <person name="Santos F.R."/>
            <person name="Vidigal T.H.D.A."/>
            <person name="Brescovit A.D."/>
            <person name="Santos A.J."/>
        </authorList>
    </citation>
    <scope>NUCLEOTIDE SEQUENCE</scope>
    <source>
        <tissue evidence="1">Shoot tissue taken approximately 20 cm above the soil surface</tissue>
    </source>
</reference>
<proteinExistence type="predicted"/>
<name>A0A0A8ZGD8_ARUDO</name>
<reference evidence="1" key="2">
    <citation type="journal article" date="2015" name="Data Brief">
        <title>Shoot transcriptome of the giant reed, Arundo donax.</title>
        <authorList>
            <person name="Barrero R.A."/>
            <person name="Guerrero F.D."/>
            <person name="Moolhuijzen P."/>
            <person name="Goolsby J.A."/>
            <person name="Tidwell J."/>
            <person name="Bellgard S.E."/>
            <person name="Bellgard M.I."/>
        </authorList>
    </citation>
    <scope>NUCLEOTIDE SEQUENCE</scope>
    <source>
        <tissue evidence="1">Shoot tissue taken approximately 20 cm above the soil surface</tissue>
    </source>
</reference>
<sequence length="47" mass="5599">MFRLQKPHTTMIINMEKKRNPWIIWKFHPSALSKCVKVLVKTTTNSD</sequence>